<evidence type="ECO:0000256" key="7">
    <source>
        <dbReference type="SAM" id="Phobius"/>
    </source>
</evidence>
<feature type="compositionally biased region" description="Basic and acidic residues" evidence="6">
    <location>
        <begin position="251"/>
        <end position="268"/>
    </location>
</feature>
<dbReference type="HOGENOM" id="CLU_918872_0_0_1"/>
<keyword evidence="5 7" id="KW-0472">Membrane</keyword>
<evidence type="ECO:0000256" key="2">
    <source>
        <dbReference type="ARBA" id="ARBA00022692"/>
    </source>
</evidence>
<reference evidence="9 10" key="1">
    <citation type="submission" date="2014-04" db="EMBL/GenBank/DDBJ databases">
        <authorList>
            <consortium name="DOE Joint Genome Institute"/>
            <person name="Kuo A."/>
            <person name="Girlanda M."/>
            <person name="Perotto S."/>
            <person name="Kohler A."/>
            <person name="Nagy L.G."/>
            <person name="Floudas D."/>
            <person name="Copeland A."/>
            <person name="Barry K.W."/>
            <person name="Cichocki N."/>
            <person name="Veneault-Fourrey C."/>
            <person name="LaButti K."/>
            <person name="Lindquist E.A."/>
            <person name="Lipzen A."/>
            <person name="Lundell T."/>
            <person name="Morin E."/>
            <person name="Murat C."/>
            <person name="Sun H."/>
            <person name="Tunlid A."/>
            <person name="Henrissat B."/>
            <person name="Grigoriev I.V."/>
            <person name="Hibbett D.S."/>
            <person name="Martin F."/>
            <person name="Nordberg H.P."/>
            <person name="Cantor M.N."/>
            <person name="Hua S.X."/>
        </authorList>
    </citation>
    <scope>NUCLEOTIDE SEQUENCE [LARGE SCALE GENOMIC DNA]</scope>
    <source>
        <strain evidence="9 10">MUT 4182</strain>
    </source>
</reference>
<feature type="domain" description="GOST seven transmembrane" evidence="8">
    <location>
        <begin position="4"/>
        <end position="205"/>
    </location>
</feature>
<dbReference type="GO" id="GO:0005794">
    <property type="term" value="C:Golgi apparatus"/>
    <property type="evidence" value="ECO:0007669"/>
    <property type="project" value="TreeGrafter"/>
</dbReference>
<dbReference type="GO" id="GO:0016020">
    <property type="term" value="C:membrane"/>
    <property type="evidence" value="ECO:0007669"/>
    <property type="project" value="UniProtKB-SubCell"/>
</dbReference>
<evidence type="ECO:0000256" key="5">
    <source>
        <dbReference type="ARBA" id="ARBA00023136"/>
    </source>
</evidence>
<dbReference type="GO" id="GO:0042147">
    <property type="term" value="P:retrograde transport, endosome to Golgi"/>
    <property type="evidence" value="ECO:0007669"/>
    <property type="project" value="TreeGrafter"/>
</dbReference>
<organism evidence="9 10">
    <name type="scientific">Tulasnella calospora MUT 4182</name>
    <dbReference type="NCBI Taxonomy" id="1051891"/>
    <lineage>
        <taxon>Eukaryota</taxon>
        <taxon>Fungi</taxon>
        <taxon>Dikarya</taxon>
        <taxon>Basidiomycota</taxon>
        <taxon>Agaricomycotina</taxon>
        <taxon>Agaricomycetes</taxon>
        <taxon>Cantharellales</taxon>
        <taxon>Tulasnellaceae</taxon>
        <taxon>Tulasnella</taxon>
    </lineage>
</organism>
<evidence type="ECO:0000313" key="9">
    <source>
        <dbReference type="EMBL" id="KIO16396.1"/>
    </source>
</evidence>
<feature type="transmembrane region" description="Helical" evidence="7">
    <location>
        <begin position="64"/>
        <end position="83"/>
    </location>
</feature>
<evidence type="ECO:0000313" key="10">
    <source>
        <dbReference type="Proteomes" id="UP000054248"/>
    </source>
</evidence>
<dbReference type="InterPro" id="IPR053937">
    <property type="entry name" value="GOST_TM"/>
</dbReference>
<feature type="region of interest" description="Disordered" evidence="6">
    <location>
        <begin position="245"/>
        <end position="303"/>
    </location>
</feature>
<evidence type="ECO:0000259" key="8">
    <source>
        <dbReference type="Pfam" id="PF06814"/>
    </source>
</evidence>
<dbReference type="STRING" id="1051891.A0A0C3Q1G8"/>
<feature type="compositionally biased region" description="Acidic residues" evidence="6">
    <location>
        <begin position="271"/>
        <end position="280"/>
    </location>
</feature>
<keyword evidence="2 7" id="KW-0812">Transmembrane</keyword>
<keyword evidence="3" id="KW-0732">Signal</keyword>
<reference evidence="10" key="2">
    <citation type="submission" date="2015-01" db="EMBL/GenBank/DDBJ databases">
        <title>Evolutionary Origins and Diversification of the Mycorrhizal Mutualists.</title>
        <authorList>
            <consortium name="DOE Joint Genome Institute"/>
            <consortium name="Mycorrhizal Genomics Consortium"/>
            <person name="Kohler A."/>
            <person name="Kuo A."/>
            <person name="Nagy L.G."/>
            <person name="Floudas D."/>
            <person name="Copeland A."/>
            <person name="Barry K.W."/>
            <person name="Cichocki N."/>
            <person name="Veneault-Fourrey C."/>
            <person name="LaButti K."/>
            <person name="Lindquist E.A."/>
            <person name="Lipzen A."/>
            <person name="Lundell T."/>
            <person name="Morin E."/>
            <person name="Murat C."/>
            <person name="Riley R."/>
            <person name="Ohm R."/>
            <person name="Sun H."/>
            <person name="Tunlid A."/>
            <person name="Henrissat B."/>
            <person name="Grigoriev I.V."/>
            <person name="Hibbett D.S."/>
            <person name="Martin F."/>
        </authorList>
    </citation>
    <scope>NUCLEOTIDE SEQUENCE [LARGE SCALE GENOMIC DNA]</scope>
    <source>
        <strain evidence="10">MUT 4182</strain>
    </source>
</reference>
<feature type="transmembrane region" description="Helical" evidence="7">
    <location>
        <begin position="36"/>
        <end position="52"/>
    </location>
</feature>
<evidence type="ECO:0000256" key="1">
    <source>
        <dbReference type="ARBA" id="ARBA00004141"/>
    </source>
</evidence>
<feature type="transmembrane region" description="Helical" evidence="7">
    <location>
        <begin position="136"/>
        <end position="156"/>
    </location>
</feature>
<feature type="transmembrane region" description="Helical" evidence="7">
    <location>
        <begin position="176"/>
        <end position="198"/>
    </location>
</feature>
<accession>A0A0C3Q1G8</accession>
<name>A0A0C3Q1G8_9AGAM</name>
<comment type="subcellular location">
    <subcellularLocation>
        <location evidence="1">Membrane</location>
        <topology evidence="1">Multi-pass membrane protein</topology>
    </subcellularLocation>
</comment>
<evidence type="ECO:0000256" key="3">
    <source>
        <dbReference type="ARBA" id="ARBA00022729"/>
    </source>
</evidence>
<sequence length="303" mass="34370">MLANWAYYRFQNAQGSGLASKIFLFVVSILDAARNSLSFFLLLIVALGLGVVREELDEMTKCRLLALGHALFGVLYAVGMDLIELETVSAVLLLVFVIPLAITMTVFLLWIMYGLTGTIAELSARRQKYKLSMFKTLYRILMVAVLALFGFFVVSSMSFSSRYDEDYAPRSWKSRWWLLDGFLVLLYMAVFVSVAFLWRPTGNNRRLAMSDELAQDEEEAEDYDLEAIQTRGERAKMEAMMGIDNMANGHTPDEGRIQLPRDNDRDVVFEIGEEGSDDERDEGRRSGRPSGERQGLMGKDRED</sequence>
<dbReference type="InterPro" id="IPR009637">
    <property type="entry name" value="GPR107/GPR108-like"/>
</dbReference>
<dbReference type="GO" id="GO:0005829">
    <property type="term" value="C:cytosol"/>
    <property type="evidence" value="ECO:0007669"/>
    <property type="project" value="GOC"/>
</dbReference>
<protein>
    <recommendedName>
        <fullName evidence="8">GOST seven transmembrane domain-containing protein</fullName>
    </recommendedName>
</protein>
<keyword evidence="4 7" id="KW-1133">Transmembrane helix</keyword>
<dbReference type="PANTHER" id="PTHR21229">
    <property type="entry name" value="LUNG SEVEN TRANSMEMBRANE RECEPTOR"/>
    <property type="match status" value="1"/>
</dbReference>
<evidence type="ECO:0000256" key="6">
    <source>
        <dbReference type="SAM" id="MobiDB-lite"/>
    </source>
</evidence>
<gene>
    <name evidence="9" type="ORF">M407DRAFT_33960</name>
</gene>
<evidence type="ECO:0000256" key="4">
    <source>
        <dbReference type="ARBA" id="ARBA00022989"/>
    </source>
</evidence>
<proteinExistence type="predicted"/>
<feature type="transmembrane region" description="Helical" evidence="7">
    <location>
        <begin position="89"/>
        <end position="115"/>
    </location>
</feature>
<dbReference type="Pfam" id="PF06814">
    <property type="entry name" value="GOST_TM"/>
    <property type="match status" value="1"/>
</dbReference>
<dbReference type="OrthoDB" id="19932at2759"/>
<keyword evidence="10" id="KW-1185">Reference proteome</keyword>
<dbReference type="EMBL" id="KN823579">
    <property type="protein sequence ID" value="KIO16396.1"/>
    <property type="molecule type" value="Genomic_DNA"/>
</dbReference>
<dbReference type="PANTHER" id="PTHR21229:SF1">
    <property type="entry name" value="GH17801P"/>
    <property type="match status" value="1"/>
</dbReference>
<dbReference type="AlphaFoldDB" id="A0A0C3Q1G8"/>
<dbReference type="Proteomes" id="UP000054248">
    <property type="component" value="Unassembled WGS sequence"/>
</dbReference>